<organism evidence="1 2">
    <name type="scientific">Mongoliibacter ruber</name>
    <dbReference type="NCBI Taxonomy" id="1750599"/>
    <lineage>
        <taxon>Bacteria</taxon>
        <taxon>Pseudomonadati</taxon>
        <taxon>Bacteroidota</taxon>
        <taxon>Cytophagia</taxon>
        <taxon>Cytophagales</taxon>
        <taxon>Cyclobacteriaceae</taxon>
        <taxon>Mongoliibacter</taxon>
    </lineage>
</organism>
<reference evidence="1 2" key="1">
    <citation type="submission" date="2018-03" db="EMBL/GenBank/DDBJ databases">
        <title>Genomic Encyclopedia of Archaeal and Bacterial Type Strains, Phase II (KMG-II): from individual species to whole genera.</title>
        <authorList>
            <person name="Goeker M."/>
        </authorList>
    </citation>
    <scope>NUCLEOTIDE SEQUENCE [LARGE SCALE GENOMIC DNA]</scope>
    <source>
        <strain evidence="1 2">DSM 27929</strain>
    </source>
</reference>
<dbReference type="RefSeq" id="WP_106133282.1">
    <property type="nucleotide sequence ID" value="NZ_PVTR01000004.1"/>
</dbReference>
<evidence type="ECO:0000313" key="2">
    <source>
        <dbReference type="Proteomes" id="UP000238157"/>
    </source>
</evidence>
<dbReference type="AlphaFoldDB" id="A0A2T0WPE9"/>
<dbReference type="Proteomes" id="UP000238157">
    <property type="component" value="Unassembled WGS sequence"/>
</dbReference>
<comment type="caution">
    <text evidence="1">The sequence shown here is derived from an EMBL/GenBank/DDBJ whole genome shotgun (WGS) entry which is preliminary data.</text>
</comment>
<keyword evidence="2" id="KW-1185">Reference proteome</keyword>
<proteinExistence type="predicted"/>
<sequence>MDSSKPSLKSHELTNHVSIHKINTKAPEVDDKNESLTFEGNLYRYKIGGSDSSNTNDLNAWFTYVLYAGLLNFKFRKTRFKVNLGLNLREYYQNINHYLSIKKQKKLSYISRGKEVSKLLHIQDFCTYPNIYAQAVALSKTIKEPEFILLKFGKDDFEGIYFDPSSEKEKQSYILGPGLSEFFTDLDFNGLKKGRDTQKNKLNQSIDANLKIQTTQYLKNHIGKKINKLLIIKPEALIVVIREKGISSYLGNMLASKIETVPVVFEKREANSLASEGLYYLDDFESYDSYHVKVGVAITNQKTIFTSK</sequence>
<dbReference type="OrthoDB" id="841089at2"/>
<evidence type="ECO:0000313" key="1">
    <source>
        <dbReference type="EMBL" id="PRY88560.1"/>
    </source>
</evidence>
<protein>
    <submittedName>
        <fullName evidence="1">Uncharacterized protein</fullName>
    </submittedName>
</protein>
<accession>A0A2T0WPE9</accession>
<name>A0A2T0WPE9_9BACT</name>
<dbReference type="EMBL" id="PVTR01000004">
    <property type="protein sequence ID" value="PRY88560.1"/>
    <property type="molecule type" value="Genomic_DNA"/>
</dbReference>
<gene>
    <name evidence="1" type="ORF">CLW00_104211</name>
</gene>